<dbReference type="Proteomes" id="UP000075391">
    <property type="component" value="Unassembled WGS sequence"/>
</dbReference>
<comment type="caution">
    <text evidence="2">The sequence shown here is derived from an EMBL/GenBank/DDBJ whole genome shotgun (WGS) entry which is preliminary data.</text>
</comment>
<dbReference type="AlphaFoldDB" id="A0A150WC62"/>
<evidence type="ECO:0000313" key="3">
    <source>
        <dbReference type="Proteomes" id="UP000075391"/>
    </source>
</evidence>
<feature type="chain" id="PRO_5007572501" description="Organic solvent tolerance-like N-terminal domain-containing protein" evidence="1">
    <location>
        <begin position="21"/>
        <end position="187"/>
    </location>
</feature>
<keyword evidence="1" id="KW-0732">Signal</keyword>
<sequence>MGKGVILAAATSLCVMQAQALTLDTVEIAGNACETAVGTHEVREIATHRFLIPTGLYIRKDEDKRVARGTCTFALNLKASAGKKIVVSDSHQTTSLRAYPANTRARVDLEIFKAGEQSVKQTLEVEALEQTSKLEKSLGQQGAVVETSCGGSAILRGNLAGTVMGEGRGRVFTRDLILSIEEVDCAN</sequence>
<gene>
    <name evidence="2" type="ORF">AZI85_11070</name>
</gene>
<dbReference type="OrthoDB" id="5295381at2"/>
<evidence type="ECO:0008006" key="4">
    <source>
        <dbReference type="Google" id="ProtNLM"/>
    </source>
</evidence>
<organism evidence="2 3">
    <name type="scientific">Bdellovibrio bacteriovorus</name>
    <dbReference type="NCBI Taxonomy" id="959"/>
    <lineage>
        <taxon>Bacteria</taxon>
        <taxon>Pseudomonadati</taxon>
        <taxon>Bdellovibrionota</taxon>
        <taxon>Bdellovibrionia</taxon>
        <taxon>Bdellovibrionales</taxon>
        <taxon>Pseudobdellovibrionaceae</taxon>
        <taxon>Bdellovibrio</taxon>
    </lineage>
</organism>
<accession>A0A150WC62</accession>
<name>A0A150WC62_BDEBC</name>
<proteinExistence type="predicted"/>
<dbReference type="EMBL" id="LUKF01000019">
    <property type="protein sequence ID" value="KYG60546.1"/>
    <property type="molecule type" value="Genomic_DNA"/>
</dbReference>
<evidence type="ECO:0000256" key="1">
    <source>
        <dbReference type="SAM" id="SignalP"/>
    </source>
</evidence>
<protein>
    <recommendedName>
        <fullName evidence="4">Organic solvent tolerance-like N-terminal domain-containing protein</fullName>
    </recommendedName>
</protein>
<feature type="signal peptide" evidence="1">
    <location>
        <begin position="1"/>
        <end position="20"/>
    </location>
</feature>
<evidence type="ECO:0000313" key="2">
    <source>
        <dbReference type="EMBL" id="KYG60546.1"/>
    </source>
</evidence>
<reference evidence="2 3" key="1">
    <citation type="submission" date="2016-03" db="EMBL/GenBank/DDBJ databases">
        <authorList>
            <person name="Ploux O."/>
        </authorList>
    </citation>
    <scope>NUCLEOTIDE SEQUENCE [LARGE SCALE GENOMIC DNA]</scope>
    <source>
        <strain evidence="2 3">BER2</strain>
    </source>
</reference>
<dbReference type="RefSeq" id="WP_063244826.1">
    <property type="nucleotide sequence ID" value="NZ_LUKF01000019.1"/>
</dbReference>